<keyword evidence="2" id="KW-0418">Kinase</keyword>
<dbReference type="Proteomes" id="UP001589833">
    <property type="component" value="Unassembled WGS sequence"/>
</dbReference>
<organism evidence="2 3">
    <name type="scientific">Halalkalibacter alkalisediminis</name>
    <dbReference type="NCBI Taxonomy" id="935616"/>
    <lineage>
        <taxon>Bacteria</taxon>
        <taxon>Bacillati</taxon>
        <taxon>Bacillota</taxon>
        <taxon>Bacilli</taxon>
        <taxon>Bacillales</taxon>
        <taxon>Bacillaceae</taxon>
        <taxon>Halalkalibacter</taxon>
    </lineage>
</organism>
<reference evidence="2 3" key="1">
    <citation type="submission" date="2024-09" db="EMBL/GenBank/DDBJ databases">
        <authorList>
            <person name="Sun Q."/>
            <person name="Mori K."/>
        </authorList>
    </citation>
    <scope>NUCLEOTIDE SEQUENCE [LARGE SCALE GENOMIC DNA]</scope>
    <source>
        <strain evidence="2 3">NCAIM B.02301</strain>
    </source>
</reference>
<dbReference type="InterPro" id="IPR000595">
    <property type="entry name" value="cNMP-bd_dom"/>
</dbReference>
<accession>A0ABV6NHN0</accession>
<evidence type="ECO:0000313" key="2">
    <source>
        <dbReference type="EMBL" id="MFC0559777.1"/>
    </source>
</evidence>
<keyword evidence="2" id="KW-0808">Transferase</keyword>
<dbReference type="RefSeq" id="WP_273840923.1">
    <property type="nucleotide sequence ID" value="NZ_JBHLTR010000017.1"/>
</dbReference>
<comment type="caution">
    <text evidence="2">The sequence shown here is derived from an EMBL/GenBank/DDBJ whole genome shotgun (WGS) entry which is preliminary data.</text>
</comment>
<name>A0ABV6NHN0_9BACI</name>
<sequence length="71" mass="8163">MTYLTPNEHEAEKFAHEERRKMIVTKGEKGISFYDGMNEKHLASVQVRVVETTGAGDSFGHWLLLCLRVRN</sequence>
<dbReference type="EMBL" id="JBHLTR010000017">
    <property type="protein sequence ID" value="MFC0559777.1"/>
    <property type="molecule type" value="Genomic_DNA"/>
</dbReference>
<proteinExistence type="predicted"/>
<dbReference type="GO" id="GO:0016301">
    <property type="term" value="F:kinase activity"/>
    <property type="evidence" value="ECO:0007669"/>
    <property type="project" value="UniProtKB-KW"/>
</dbReference>
<dbReference type="InterPro" id="IPR029056">
    <property type="entry name" value="Ribokinase-like"/>
</dbReference>
<protein>
    <submittedName>
        <fullName evidence="2">PfkB family carbohydrate kinase</fullName>
    </submittedName>
</protein>
<dbReference type="PROSITE" id="PS50042">
    <property type="entry name" value="CNMP_BINDING_3"/>
    <property type="match status" value="1"/>
</dbReference>
<evidence type="ECO:0000313" key="3">
    <source>
        <dbReference type="Proteomes" id="UP001589833"/>
    </source>
</evidence>
<feature type="domain" description="Cyclic nucleotide-binding" evidence="1">
    <location>
        <begin position="10"/>
        <end position="71"/>
    </location>
</feature>
<evidence type="ECO:0000259" key="1">
    <source>
        <dbReference type="PROSITE" id="PS50042"/>
    </source>
</evidence>
<dbReference type="Pfam" id="PF00294">
    <property type="entry name" value="PfkB"/>
    <property type="match status" value="1"/>
</dbReference>
<dbReference type="InterPro" id="IPR011611">
    <property type="entry name" value="PfkB_dom"/>
</dbReference>
<dbReference type="Gene3D" id="3.40.1190.20">
    <property type="match status" value="1"/>
</dbReference>
<dbReference type="SUPFAM" id="SSF53613">
    <property type="entry name" value="Ribokinase-like"/>
    <property type="match status" value="1"/>
</dbReference>
<gene>
    <name evidence="2" type="ORF">ACFFH4_12030</name>
</gene>
<keyword evidence="3" id="KW-1185">Reference proteome</keyword>